<proteinExistence type="predicted"/>
<reference evidence="2" key="1">
    <citation type="submission" date="2011-07" db="EMBL/GenBank/DDBJ databases">
        <title>The complete genome of Cyclobacterium marinum DSM 745.</title>
        <authorList>
            <person name="Lucas S."/>
            <person name="Han J."/>
            <person name="Lapidus A."/>
            <person name="Bruce D."/>
            <person name="Goodwin L."/>
            <person name="Pitluck S."/>
            <person name="Peters L."/>
            <person name="Kyrpides N."/>
            <person name="Mavromatis K."/>
            <person name="Ivanova N."/>
            <person name="Ovchinnikova G."/>
            <person name="Chertkov O."/>
            <person name="Detter J.C."/>
            <person name="Tapia R."/>
            <person name="Han C."/>
            <person name="Land M."/>
            <person name="Hauser L."/>
            <person name="Markowitz V."/>
            <person name="Cheng J.-F."/>
            <person name="Hugenholtz P."/>
            <person name="Woyke T."/>
            <person name="Wu D."/>
            <person name="Tindall B."/>
            <person name="Schuetze A."/>
            <person name="Brambilla E."/>
            <person name="Klenk H.-P."/>
            <person name="Eisen J.A."/>
        </authorList>
    </citation>
    <scope>NUCLEOTIDE SEQUENCE [LARGE SCALE GENOMIC DNA]</scope>
    <source>
        <strain evidence="2">ATCC 25205 / DSM 745 / LMG 13164 / NCIMB 1802</strain>
    </source>
</reference>
<organism evidence="1 2">
    <name type="scientific">Cyclobacterium marinum (strain ATCC 25205 / DSM 745 / LMG 13164 / NCIMB 1802)</name>
    <name type="common">Flectobacillus marinus</name>
    <dbReference type="NCBI Taxonomy" id="880070"/>
    <lineage>
        <taxon>Bacteria</taxon>
        <taxon>Pseudomonadati</taxon>
        <taxon>Bacteroidota</taxon>
        <taxon>Cytophagia</taxon>
        <taxon>Cytophagales</taxon>
        <taxon>Cyclobacteriaceae</taxon>
        <taxon>Cyclobacterium</taxon>
    </lineage>
</organism>
<evidence type="ECO:0000313" key="1">
    <source>
        <dbReference type="EMBL" id="AEL27941.1"/>
    </source>
</evidence>
<keyword evidence="2" id="KW-1185">Reference proteome</keyword>
<dbReference type="Proteomes" id="UP000001635">
    <property type="component" value="Chromosome"/>
</dbReference>
<sequence length="65" mass="7423">MLKEQIVMPRIIPETQINAPSERCFNLSKRIDLHKISTGHTDEEAIDGVARSASRDHQENSFLTF</sequence>
<protein>
    <submittedName>
        <fullName evidence="1">Uncharacterized protein</fullName>
    </submittedName>
</protein>
<evidence type="ECO:0000313" key="2">
    <source>
        <dbReference type="Proteomes" id="UP000001635"/>
    </source>
</evidence>
<dbReference type="KEGG" id="cmr:Cycma_4237"/>
<gene>
    <name evidence="1" type="ordered locus">Cycma_4237</name>
</gene>
<name>G0IVE2_CYCMS</name>
<accession>G0IVE2</accession>
<dbReference type="AlphaFoldDB" id="G0IVE2"/>
<dbReference type="EMBL" id="CP002955">
    <property type="protein sequence ID" value="AEL27941.1"/>
    <property type="molecule type" value="Genomic_DNA"/>
</dbReference>
<dbReference type="HOGENOM" id="CLU_2842472_0_0_10"/>